<evidence type="ECO:0008006" key="4">
    <source>
        <dbReference type="Google" id="ProtNLM"/>
    </source>
</evidence>
<keyword evidence="1" id="KW-0732">Signal</keyword>
<evidence type="ECO:0000313" key="3">
    <source>
        <dbReference type="Proteomes" id="UP000184356"/>
    </source>
</evidence>
<name>A0A1L9T506_9EURO</name>
<evidence type="ECO:0000256" key="1">
    <source>
        <dbReference type="SAM" id="SignalP"/>
    </source>
</evidence>
<reference evidence="3" key="1">
    <citation type="journal article" date="2017" name="Genome Biol.">
        <title>Comparative genomics reveals high biological diversity and specific adaptations in the industrially and medically important fungal genus Aspergillus.</title>
        <authorList>
            <person name="de Vries R.P."/>
            <person name="Riley R."/>
            <person name="Wiebenga A."/>
            <person name="Aguilar-Osorio G."/>
            <person name="Amillis S."/>
            <person name="Uchima C.A."/>
            <person name="Anderluh G."/>
            <person name="Asadollahi M."/>
            <person name="Askin M."/>
            <person name="Barry K."/>
            <person name="Battaglia E."/>
            <person name="Bayram O."/>
            <person name="Benocci T."/>
            <person name="Braus-Stromeyer S.A."/>
            <person name="Caldana C."/>
            <person name="Canovas D."/>
            <person name="Cerqueira G.C."/>
            <person name="Chen F."/>
            <person name="Chen W."/>
            <person name="Choi C."/>
            <person name="Clum A."/>
            <person name="Dos Santos R.A."/>
            <person name="Damasio A.R."/>
            <person name="Diallinas G."/>
            <person name="Emri T."/>
            <person name="Fekete E."/>
            <person name="Flipphi M."/>
            <person name="Freyberg S."/>
            <person name="Gallo A."/>
            <person name="Gournas C."/>
            <person name="Habgood R."/>
            <person name="Hainaut M."/>
            <person name="Harispe M.L."/>
            <person name="Henrissat B."/>
            <person name="Hilden K.S."/>
            <person name="Hope R."/>
            <person name="Hossain A."/>
            <person name="Karabika E."/>
            <person name="Karaffa L."/>
            <person name="Karanyi Z."/>
            <person name="Krasevec N."/>
            <person name="Kuo A."/>
            <person name="Kusch H."/>
            <person name="LaButti K."/>
            <person name="Lagendijk E.L."/>
            <person name="Lapidus A."/>
            <person name="Levasseur A."/>
            <person name="Lindquist E."/>
            <person name="Lipzen A."/>
            <person name="Logrieco A.F."/>
            <person name="MacCabe A."/>
            <person name="Maekelae M.R."/>
            <person name="Malavazi I."/>
            <person name="Melin P."/>
            <person name="Meyer V."/>
            <person name="Mielnichuk N."/>
            <person name="Miskei M."/>
            <person name="Molnar A.P."/>
            <person name="Mule G."/>
            <person name="Ngan C.Y."/>
            <person name="Orejas M."/>
            <person name="Orosz E."/>
            <person name="Ouedraogo J.P."/>
            <person name="Overkamp K.M."/>
            <person name="Park H.-S."/>
            <person name="Perrone G."/>
            <person name="Piumi F."/>
            <person name="Punt P.J."/>
            <person name="Ram A.F."/>
            <person name="Ramon A."/>
            <person name="Rauscher S."/>
            <person name="Record E."/>
            <person name="Riano-Pachon D.M."/>
            <person name="Robert V."/>
            <person name="Roehrig J."/>
            <person name="Ruller R."/>
            <person name="Salamov A."/>
            <person name="Salih N.S."/>
            <person name="Samson R.A."/>
            <person name="Sandor E."/>
            <person name="Sanguinetti M."/>
            <person name="Schuetze T."/>
            <person name="Sepcic K."/>
            <person name="Shelest E."/>
            <person name="Sherlock G."/>
            <person name="Sophianopoulou V."/>
            <person name="Squina F.M."/>
            <person name="Sun H."/>
            <person name="Susca A."/>
            <person name="Todd R.B."/>
            <person name="Tsang A."/>
            <person name="Unkles S.E."/>
            <person name="van de Wiele N."/>
            <person name="van Rossen-Uffink D."/>
            <person name="Oliveira J.V."/>
            <person name="Vesth T.C."/>
            <person name="Visser J."/>
            <person name="Yu J.-H."/>
            <person name="Zhou M."/>
            <person name="Andersen M.R."/>
            <person name="Archer D.B."/>
            <person name="Baker S.E."/>
            <person name="Benoit I."/>
            <person name="Brakhage A.A."/>
            <person name="Braus G.H."/>
            <person name="Fischer R."/>
            <person name="Frisvad J.C."/>
            <person name="Goldman G.H."/>
            <person name="Houbraken J."/>
            <person name="Oakley B."/>
            <person name="Pocsi I."/>
            <person name="Scazzocchio C."/>
            <person name="Seiboth B."/>
            <person name="vanKuyk P.A."/>
            <person name="Wortman J."/>
            <person name="Dyer P.S."/>
            <person name="Grigoriev I.V."/>
        </authorList>
    </citation>
    <scope>NUCLEOTIDE SEQUENCE [LARGE SCALE GENOMIC DNA]</scope>
    <source>
        <strain evidence="3">CBS 593.65</strain>
    </source>
</reference>
<dbReference type="Proteomes" id="UP000184356">
    <property type="component" value="Unassembled WGS sequence"/>
</dbReference>
<keyword evidence="3" id="KW-1185">Reference proteome</keyword>
<evidence type="ECO:0000313" key="2">
    <source>
        <dbReference type="EMBL" id="OJJ54530.1"/>
    </source>
</evidence>
<dbReference type="GeneID" id="63763382"/>
<proteinExistence type="predicted"/>
<organism evidence="2 3">
    <name type="scientific">Aspergillus sydowii CBS 593.65</name>
    <dbReference type="NCBI Taxonomy" id="1036612"/>
    <lineage>
        <taxon>Eukaryota</taxon>
        <taxon>Fungi</taxon>
        <taxon>Dikarya</taxon>
        <taxon>Ascomycota</taxon>
        <taxon>Pezizomycotina</taxon>
        <taxon>Eurotiomycetes</taxon>
        <taxon>Eurotiomycetidae</taxon>
        <taxon>Eurotiales</taxon>
        <taxon>Aspergillaceae</taxon>
        <taxon>Aspergillus</taxon>
        <taxon>Aspergillus subgen. Nidulantes</taxon>
    </lineage>
</organism>
<sequence length="102" mass="11228">MGFLDGALAIAVVVLRCGDASATPADPSQHQHCRRAKSLRSLKITENRLYRLLRVALPCPYGRRALSSNETKPSLHAIALRSTCNFLAGDWCLGHPSETQWL</sequence>
<dbReference type="RefSeq" id="XP_040698336.1">
    <property type="nucleotide sequence ID" value="XM_040847309.1"/>
</dbReference>
<feature type="chain" id="PRO_5012499349" description="Secreted protein" evidence="1">
    <location>
        <begin position="23"/>
        <end position="102"/>
    </location>
</feature>
<protein>
    <recommendedName>
        <fullName evidence="4">Secreted protein</fullName>
    </recommendedName>
</protein>
<dbReference type="EMBL" id="KV878594">
    <property type="protein sequence ID" value="OJJ54530.1"/>
    <property type="molecule type" value="Genomic_DNA"/>
</dbReference>
<accession>A0A1L9T506</accession>
<dbReference type="AlphaFoldDB" id="A0A1L9T506"/>
<feature type="signal peptide" evidence="1">
    <location>
        <begin position="1"/>
        <end position="22"/>
    </location>
</feature>
<dbReference type="VEuPathDB" id="FungiDB:ASPSYDRAFT_467707"/>
<gene>
    <name evidence="2" type="ORF">ASPSYDRAFT_467707</name>
</gene>